<evidence type="ECO:0000259" key="1">
    <source>
        <dbReference type="PROSITE" id="PS50835"/>
    </source>
</evidence>
<dbReference type="EMBL" id="UYJE01000389">
    <property type="protein sequence ID" value="VDH92902.1"/>
    <property type="molecule type" value="Genomic_DNA"/>
</dbReference>
<comment type="caution">
    <text evidence="2">The sequence shown here is derived from an EMBL/GenBank/DDBJ whole genome shotgun (WGS) entry which is preliminary data.</text>
</comment>
<organism evidence="2 3">
    <name type="scientific">Mytilus galloprovincialis</name>
    <name type="common">Mediterranean mussel</name>
    <dbReference type="NCBI Taxonomy" id="29158"/>
    <lineage>
        <taxon>Eukaryota</taxon>
        <taxon>Metazoa</taxon>
        <taxon>Spiralia</taxon>
        <taxon>Lophotrochozoa</taxon>
        <taxon>Mollusca</taxon>
        <taxon>Bivalvia</taxon>
        <taxon>Autobranchia</taxon>
        <taxon>Pteriomorphia</taxon>
        <taxon>Mytilida</taxon>
        <taxon>Mytiloidea</taxon>
        <taxon>Mytilidae</taxon>
        <taxon>Mytilinae</taxon>
        <taxon>Mytilus</taxon>
    </lineage>
</organism>
<dbReference type="Proteomes" id="UP000596742">
    <property type="component" value="Unassembled WGS sequence"/>
</dbReference>
<dbReference type="InterPro" id="IPR036179">
    <property type="entry name" value="Ig-like_dom_sf"/>
</dbReference>
<dbReference type="InterPro" id="IPR007110">
    <property type="entry name" value="Ig-like_dom"/>
</dbReference>
<sequence>MSECSSFFNGYEKFQLNILDASTEDDGLYTCHVKGFSVELNRLRFLNHTNDNIIYGPKGKTCSISCTSVKGYDAGELSILQNDKILATSNSSIVTFSFIPEQHDNFTEYRCVGKDPTLADVQVQFVLSFAPGVEVVVSVNSIDCFAHGYPKTYTFYEWEHQSEQGNHIRFLEGLQNGTLILQTLPQQYQIGGKYICSVSNGIPGVNGSIIQKGFGSLSFI</sequence>
<reference evidence="2" key="1">
    <citation type="submission" date="2018-11" db="EMBL/GenBank/DDBJ databases">
        <authorList>
            <person name="Alioto T."/>
            <person name="Alioto T."/>
        </authorList>
    </citation>
    <scope>NUCLEOTIDE SEQUENCE</scope>
</reference>
<accession>A0A8B6BPA7</accession>
<gene>
    <name evidence="2" type="ORF">MGAL_10B081052</name>
</gene>
<dbReference type="SUPFAM" id="SSF48726">
    <property type="entry name" value="Immunoglobulin"/>
    <property type="match status" value="1"/>
</dbReference>
<name>A0A8B6BPA7_MYTGA</name>
<dbReference type="AlphaFoldDB" id="A0A8B6BPA7"/>
<keyword evidence="3" id="KW-1185">Reference proteome</keyword>
<dbReference type="PROSITE" id="PS50835">
    <property type="entry name" value="IG_LIKE"/>
    <property type="match status" value="1"/>
</dbReference>
<feature type="domain" description="Ig-like" evidence="1">
    <location>
        <begin position="116"/>
        <end position="215"/>
    </location>
</feature>
<proteinExistence type="predicted"/>
<feature type="non-terminal residue" evidence="2">
    <location>
        <position position="220"/>
    </location>
</feature>
<protein>
    <recommendedName>
        <fullName evidence="1">Ig-like domain-containing protein</fullName>
    </recommendedName>
</protein>
<evidence type="ECO:0000313" key="2">
    <source>
        <dbReference type="EMBL" id="VDH92902.1"/>
    </source>
</evidence>
<dbReference type="OrthoDB" id="6196107at2759"/>
<evidence type="ECO:0000313" key="3">
    <source>
        <dbReference type="Proteomes" id="UP000596742"/>
    </source>
</evidence>